<organism evidence="2 3">
    <name type="scientific">Anncaliia algerae PRA339</name>
    <dbReference type="NCBI Taxonomy" id="1288291"/>
    <lineage>
        <taxon>Eukaryota</taxon>
        <taxon>Fungi</taxon>
        <taxon>Fungi incertae sedis</taxon>
        <taxon>Microsporidia</taxon>
        <taxon>Tubulinosematoidea</taxon>
        <taxon>Tubulinosematidae</taxon>
        <taxon>Anncaliia</taxon>
    </lineage>
</organism>
<gene>
    <name evidence="2" type="ORF">H312_00516</name>
</gene>
<evidence type="ECO:0000313" key="2">
    <source>
        <dbReference type="EMBL" id="KCZ82034.1"/>
    </source>
</evidence>
<protein>
    <submittedName>
        <fullName evidence="2">Uncharacterized protein</fullName>
    </submittedName>
</protein>
<accession>A0A059F4X3</accession>
<proteinExistence type="predicted"/>
<dbReference type="HOGENOM" id="CLU_762838_0_0_1"/>
<evidence type="ECO:0000256" key="1">
    <source>
        <dbReference type="SAM" id="SignalP"/>
    </source>
</evidence>
<feature type="chain" id="PRO_5001571813" evidence="1">
    <location>
        <begin position="29"/>
        <end position="363"/>
    </location>
</feature>
<dbReference type="EMBL" id="KK365133">
    <property type="protein sequence ID" value="KCZ82034.1"/>
    <property type="molecule type" value="Genomic_DNA"/>
</dbReference>
<name>A0A059F4X3_9MICR</name>
<reference evidence="3" key="1">
    <citation type="submission" date="2013-02" db="EMBL/GenBank/DDBJ databases">
        <authorList>
            <consortium name="The Broad Institute Genome Sequencing Platform"/>
            <person name="Cuomo C."/>
            <person name="Becnel J."/>
            <person name="Sanscrainte N."/>
            <person name="Walker B."/>
            <person name="Young S.K."/>
            <person name="Zeng Q."/>
            <person name="Gargeya S."/>
            <person name="Fitzgerald M."/>
            <person name="Haas B."/>
            <person name="Abouelleil A."/>
            <person name="Alvarado L."/>
            <person name="Arachchi H.M."/>
            <person name="Berlin A.M."/>
            <person name="Chapman S.B."/>
            <person name="Dewar J."/>
            <person name="Goldberg J."/>
            <person name="Griggs A."/>
            <person name="Gujja S."/>
            <person name="Hansen M."/>
            <person name="Howarth C."/>
            <person name="Imamovic A."/>
            <person name="Larimer J."/>
            <person name="McCowan C."/>
            <person name="Murphy C."/>
            <person name="Neiman D."/>
            <person name="Pearson M."/>
            <person name="Priest M."/>
            <person name="Roberts A."/>
            <person name="Saif S."/>
            <person name="Shea T."/>
            <person name="Sisk P."/>
            <person name="Sykes S."/>
            <person name="Wortman J."/>
            <person name="Nusbaum C."/>
            <person name="Birren B."/>
        </authorList>
    </citation>
    <scope>NUCLEOTIDE SEQUENCE [LARGE SCALE GENOMIC DNA]</scope>
    <source>
        <strain evidence="3">PRA339</strain>
    </source>
</reference>
<feature type="signal peptide" evidence="1">
    <location>
        <begin position="1"/>
        <end position="28"/>
    </location>
</feature>
<keyword evidence="1" id="KW-0732">Signal</keyword>
<dbReference type="VEuPathDB" id="MicrosporidiaDB:H312_00516"/>
<dbReference type="OrthoDB" id="10313282at2759"/>
<dbReference type="Proteomes" id="UP000030655">
    <property type="component" value="Unassembled WGS sequence"/>
</dbReference>
<reference evidence="2 3" key="2">
    <citation type="submission" date="2014-03" db="EMBL/GenBank/DDBJ databases">
        <title>The Genome Sequence of Anncaliia algerae insect isolate PRA339.</title>
        <authorList>
            <consortium name="The Broad Institute Genome Sequencing Platform"/>
            <consortium name="The Broad Institute Genome Sequencing Center for Infectious Disease"/>
            <person name="Cuomo C."/>
            <person name="Becnel J."/>
            <person name="Sanscrainte N."/>
            <person name="Walker B."/>
            <person name="Young S.K."/>
            <person name="Zeng Q."/>
            <person name="Gargeya S."/>
            <person name="Fitzgerald M."/>
            <person name="Haas B."/>
            <person name="Abouelleil A."/>
            <person name="Alvarado L."/>
            <person name="Arachchi H.M."/>
            <person name="Berlin A.M."/>
            <person name="Chapman S.B."/>
            <person name="Dewar J."/>
            <person name="Goldberg J."/>
            <person name="Griggs A."/>
            <person name="Gujja S."/>
            <person name="Hansen M."/>
            <person name="Howarth C."/>
            <person name="Imamovic A."/>
            <person name="Larimer J."/>
            <person name="McCowan C."/>
            <person name="Murphy C."/>
            <person name="Neiman D."/>
            <person name="Pearson M."/>
            <person name="Priest M."/>
            <person name="Roberts A."/>
            <person name="Saif S."/>
            <person name="Shea T."/>
            <person name="Sisk P."/>
            <person name="Sykes S."/>
            <person name="Wortman J."/>
            <person name="Nusbaum C."/>
            <person name="Birren B."/>
        </authorList>
    </citation>
    <scope>NUCLEOTIDE SEQUENCE [LARGE SCALE GENOMIC DNA]</scope>
    <source>
        <strain evidence="2 3">PRA339</strain>
    </source>
</reference>
<dbReference type="AlphaFoldDB" id="A0A059F4X3"/>
<evidence type="ECO:0000313" key="3">
    <source>
        <dbReference type="Proteomes" id="UP000030655"/>
    </source>
</evidence>
<keyword evidence="3" id="KW-1185">Reference proteome</keyword>
<sequence length="363" mass="42791">MLKSMLYGYYFLIVRLLCCHLPANNIYSFNSNITNSPYLSQPYFIFSNVCPFHNQFLYHNPHHMINPSSSNINPIIKYSNNHQFLYFNNDTTNDPTQKKVIHLHPRPIYTYHLNPENYPVNVCYSINSENISQSVHQTSEIYQNPLTNNNSNFILNNSQNILNIPAESSSNEDFSNQEIKIVLSNLSKWKNLPGIEVGNICFLRKDLKKFTPTSFKLCLSNFFNTNKGRRFESYIILYNIIIRKIVSKFSKDYYNAILFLVFYDFLSFGYTKLQFSKSGILYVGVCRNNMNTEKPITLPFKNLLLEWKHNYKFANGMQIYEKLIELFVEEHSNIPISKNTIGKRFKIFKYQVLYLLKIFLEDE</sequence>